<sequence length="234" mass="27091">MINFAKTISGKESKISDSLRLGLIISIGIALTIALIAIILTLVYKRKMMNKHLMVDEQTQYDKLKLINPNYGIVLNGIKPSYKNVDNDFYIAFLTNCIYLNKSSKILVHDNNDYLANSLMVLGNRDIYINHDMSLIDLKMYNIDTSHKLINEIPNFLNYDLLIFNKKLDDNQLKDYLKTMHLKSMLVLTLDSKSEIKRYVQLATNLNLRYETQKFKNKIVILLAINPIKEILDI</sequence>
<accession>A0A2Z4LLY7</accession>
<dbReference type="RefSeq" id="WP_029330470.1">
    <property type="nucleotide sequence ID" value="NZ_CP030103.1"/>
</dbReference>
<keyword evidence="2" id="KW-1185">Reference proteome</keyword>
<dbReference type="KEGG" id="mclo:DK849_01490"/>
<reference evidence="2" key="1">
    <citation type="submission" date="2018-06" db="EMBL/GenBank/DDBJ databases">
        <title>Complete genome sequences of Mycoplasma anatis, M. anseris and M. cloacale type strains.</title>
        <authorList>
            <person name="Grozner D."/>
            <person name="Forro B."/>
            <person name="Sulyok K.M."/>
            <person name="Marton S."/>
            <person name="Kreizinger Z."/>
            <person name="Banyai K."/>
            <person name="Gyuranecz M."/>
        </authorList>
    </citation>
    <scope>NUCLEOTIDE SEQUENCE [LARGE SCALE GENOMIC DNA]</scope>
    <source>
        <strain evidence="2">NCTC 10199</strain>
    </source>
</reference>
<dbReference type="OrthoDB" id="398057at2"/>
<gene>
    <name evidence="1" type="ORF">DK849_01490</name>
</gene>
<proteinExistence type="predicted"/>
<organism evidence="1 2">
    <name type="scientific">Metamycoplasma cloacale</name>
    <dbReference type="NCBI Taxonomy" id="92401"/>
    <lineage>
        <taxon>Bacteria</taxon>
        <taxon>Bacillati</taxon>
        <taxon>Mycoplasmatota</taxon>
        <taxon>Mycoplasmoidales</taxon>
        <taxon>Metamycoplasmataceae</taxon>
        <taxon>Metamycoplasma</taxon>
    </lineage>
</organism>
<dbReference type="EMBL" id="CP030103">
    <property type="protein sequence ID" value="AWX42746.1"/>
    <property type="molecule type" value="Genomic_DNA"/>
</dbReference>
<dbReference type="AlphaFoldDB" id="A0A2Z4LLY7"/>
<dbReference type="NCBIfam" id="NF045844">
    <property type="entry name" value="BC85_0335_fam"/>
    <property type="match status" value="1"/>
</dbReference>
<evidence type="ECO:0000313" key="1">
    <source>
        <dbReference type="EMBL" id="AWX42746.1"/>
    </source>
</evidence>
<protein>
    <submittedName>
        <fullName evidence="1">Uncharacterized protein</fullName>
    </submittedName>
</protein>
<dbReference type="Proteomes" id="UP000249865">
    <property type="component" value="Chromosome"/>
</dbReference>
<evidence type="ECO:0000313" key="2">
    <source>
        <dbReference type="Proteomes" id="UP000249865"/>
    </source>
</evidence>
<name>A0A2Z4LLY7_9BACT</name>